<proteinExistence type="predicted"/>
<reference evidence="2 3" key="1">
    <citation type="journal article" date="2016" name="Genome Biol. Evol.">
        <title>Gene Family Evolution Reflects Adaptation to Soil Environmental Stressors in the Genome of the Collembolan Orchesella cincta.</title>
        <authorList>
            <person name="Faddeeva-Vakhrusheva A."/>
            <person name="Derks M.F."/>
            <person name="Anvar S.Y."/>
            <person name="Agamennone V."/>
            <person name="Suring W."/>
            <person name="Smit S."/>
            <person name="van Straalen N.M."/>
            <person name="Roelofs D."/>
        </authorList>
    </citation>
    <scope>NUCLEOTIDE SEQUENCE [LARGE SCALE GENOMIC DNA]</scope>
    <source>
        <tissue evidence="2">Mixed pool</tissue>
    </source>
</reference>
<dbReference type="OrthoDB" id="192608at2759"/>
<feature type="region of interest" description="Disordered" evidence="1">
    <location>
        <begin position="1"/>
        <end position="24"/>
    </location>
</feature>
<evidence type="ECO:0000313" key="3">
    <source>
        <dbReference type="Proteomes" id="UP000094527"/>
    </source>
</evidence>
<gene>
    <name evidence="2" type="ORF">Ocin01_17603</name>
</gene>
<feature type="compositionally biased region" description="Low complexity" evidence="1">
    <location>
        <begin position="8"/>
        <end position="19"/>
    </location>
</feature>
<evidence type="ECO:0000313" key="2">
    <source>
        <dbReference type="EMBL" id="ODM89082.1"/>
    </source>
</evidence>
<organism evidence="2 3">
    <name type="scientific">Orchesella cincta</name>
    <name type="common">Springtail</name>
    <name type="synonym">Podura cincta</name>
    <dbReference type="NCBI Taxonomy" id="48709"/>
    <lineage>
        <taxon>Eukaryota</taxon>
        <taxon>Metazoa</taxon>
        <taxon>Ecdysozoa</taxon>
        <taxon>Arthropoda</taxon>
        <taxon>Hexapoda</taxon>
        <taxon>Collembola</taxon>
        <taxon>Entomobryomorpha</taxon>
        <taxon>Entomobryoidea</taxon>
        <taxon>Orchesellidae</taxon>
        <taxon>Orchesellinae</taxon>
        <taxon>Orchesella</taxon>
    </lineage>
</organism>
<dbReference type="EMBL" id="LJIJ01002931">
    <property type="protein sequence ID" value="ODM89082.1"/>
    <property type="molecule type" value="Genomic_DNA"/>
</dbReference>
<keyword evidence="3" id="KW-1185">Reference proteome</keyword>
<accession>A0A1D2M822</accession>
<name>A0A1D2M822_ORCCI</name>
<comment type="caution">
    <text evidence="2">The sequence shown here is derived from an EMBL/GenBank/DDBJ whole genome shotgun (WGS) entry which is preliminary data.</text>
</comment>
<dbReference type="Proteomes" id="UP000094527">
    <property type="component" value="Unassembled WGS sequence"/>
</dbReference>
<sequence>MKNRAKSSKNNSWTNSSSESKQDQAAQIRNLVAQCMGTVFSIGDTITLFDTVNKCNDLLKSLKGTLPP</sequence>
<dbReference type="AlphaFoldDB" id="A0A1D2M822"/>
<evidence type="ECO:0000256" key="1">
    <source>
        <dbReference type="SAM" id="MobiDB-lite"/>
    </source>
</evidence>
<protein>
    <submittedName>
        <fullName evidence="2">HEAT repeat-containing protein 5A</fullName>
    </submittedName>
</protein>